<reference evidence="3" key="1">
    <citation type="journal article" date="2019" name="Int. J. Syst. Evol. Microbiol.">
        <title>The Global Catalogue of Microorganisms (GCM) 10K type strain sequencing project: providing services to taxonomists for standard genome sequencing and annotation.</title>
        <authorList>
            <consortium name="The Broad Institute Genomics Platform"/>
            <consortium name="The Broad Institute Genome Sequencing Center for Infectious Disease"/>
            <person name="Wu L."/>
            <person name="Ma J."/>
        </authorList>
    </citation>
    <scope>NUCLEOTIDE SEQUENCE [LARGE SCALE GENOMIC DNA]</scope>
    <source>
        <strain evidence="3">JCM 18304</strain>
    </source>
</reference>
<feature type="compositionally biased region" description="Basic residues" evidence="1">
    <location>
        <begin position="118"/>
        <end position="130"/>
    </location>
</feature>
<dbReference type="Proteomes" id="UP001501570">
    <property type="component" value="Unassembled WGS sequence"/>
</dbReference>
<feature type="region of interest" description="Disordered" evidence="1">
    <location>
        <begin position="102"/>
        <end position="144"/>
    </location>
</feature>
<evidence type="ECO:0000256" key="1">
    <source>
        <dbReference type="SAM" id="MobiDB-lite"/>
    </source>
</evidence>
<proteinExistence type="predicted"/>
<name>A0ABP9S9Y4_9ACTN</name>
<gene>
    <name evidence="2" type="ORF">GCM10023322_52120</name>
</gene>
<evidence type="ECO:0000313" key="2">
    <source>
        <dbReference type="EMBL" id="GAA5192468.1"/>
    </source>
</evidence>
<keyword evidence="3" id="KW-1185">Reference proteome</keyword>
<comment type="caution">
    <text evidence="2">The sequence shown here is derived from an EMBL/GenBank/DDBJ whole genome shotgun (WGS) entry which is preliminary data.</text>
</comment>
<dbReference type="EMBL" id="BAABJQ010000017">
    <property type="protein sequence ID" value="GAA5192468.1"/>
    <property type="molecule type" value="Genomic_DNA"/>
</dbReference>
<sequence length="144" mass="16312">MAIRVDHDGLLIRLVHCKYSHGETAGTRVADLYEVCSQAQKSIMWRRSDLRPFFRTLDDRARKKQKREGVSPFEVGDIKKLYEIQDKALVLRGAWKWSSSNLACPPPKQQPSSSTCSPRRRLTSRPRSTHHSQCGAAPDALPAL</sequence>
<accession>A0ABP9S9Y4</accession>
<evidence type="ECO:0000313" key="3">
    <source>
        <dbReference type="Proteomes" id="UP001501570"/>
    </source>
</evidence>
<organism evidence="2 3">
    <name type="scientific">Rugosimonospora acidiphila</name>
    <dbReference type="NCBI Taxonomy" id="556531"/>
    <lineage>
        <taxon>Bacteria</taxon>
        <taxon>Bacillati</taxon>
        <taxon>Actinomycetota</taxon>
        <taxon>Actinomycetes</taxon>
        <taxon>Micromonosporales</taxon>
        <taxon>Micromonosporaceae</taxon>
        <taxon>Rugosimonospora</taxon>
    </lineage>
</organism>
<protein>
    <submittedName>
        <fullName evidence="2">Uncharacterized protein</fullName>
    </submittedName>
</protein>